<organism evidence="2 3">
    <name type="scientific">Dibothriocephalus latus</name>
    <name type="common">Fish tapeworm</name>
    <name type="synonym">Diphyllobothrium latum</name>
    <dbReference type="NCBI Taxonomy" id="60516"/>
    <lineage>
        <taxon>Eukaryota</taxon>
        <taxon>Metazoa</taxon>
        <taxon>Spiralia</taxon>
        <taxon>Lophotrochozoa</taxon>
        <taxon>Platyhelminthes</taxon>
        <taxon>Cestoda</taxon>
        <taxon>Eucestoda</taxon>
        <taxon>Diphyllobothriidea</taxon>
        <taxon>Diphyllobothriidae</taxon>
        <taxon>Dibothriocephalus</taxon>
    </lineage>
</organism>
<proteinExistence type="predicted"/>
<name>A0A3P7P339_DIBLA</name>
<reference evidence="2 3" key="1">
    <citation type="submission" date="2018-11" db="EMBL/GenBank/DDBJ databases">
        <authorList>
            <consortium name="Pathogen Informatics"/>
        </authorList>
    </citation>
    <scope>NUCLEOTIDE SEQUENCE [LARGE SCALE GENOMIC DNA]</scope>
</reference>
<accession>A0A3P7P339</accession>
<evidence type="ECO:0000313" key="2">
    <source>
        <dbReference type="EMBL" id="VDN12376.1"/>
    </source>
</evidence>
<dbReference type="AlphaFoldDB" id="A0A3P7P339"/>
<dbReference type="EMBL" id="UYRU01053733">
    <property type="protein sequence ID" value="VDN12376.1"/>
    <property type="molecule type" value="Genomic_DNA"/>
</dbReference>
<dbReference type="OrthoDB" id="44015at2759"/>
<dbReference type="Proteomes" id="UP000281553">
    <property type="component" value="Unassembled WGS sequence"/>
</dbReference>
<gene>
    <name evidence="2" type="ORF">DILT_LOCUS8207</name>
</gene>
<sequence length="105" mass="10793">MCITVCLFEGLDDLLSLDPLLDPGSSVPALQLSQPSKTDPSGLPSGLKPAPANVVVRPLAAKTTEKKNPLDQLDSTLANLASSLGSSTPDWGTTSKVGTTVFESA</sequence>
<feature type="region of interest" description="Disordered" evidence="1">
    <location>
        <begin position="25"/>
        <end position="50"/>
    </location>
</feature>
<protein>
    <submittedName>
        <fullName evidence="2">Uncharacterized protein</fullName>
    </submittedName>
</protein>
<keyword evidence="3" id="KW-1185">Reference proteome</keyword>
<evidence type="ECO:0000313" key="3">
    <source>
        <dbReference type="Proteomes" id="UP000281553"/>
    </source>
</evidence>
<evidence type="ECO:0000256" key="1">
    <source>
        <dbReference type="SAM" id="MobiDB-lite"/>
    </source>
</evidence>
<feature type="region of interest" description="Disordered" evidence="1">
    <location>
        <begin position="81"/>
        <end position="105"/>
    </location>
</feature>